<keyword evidence="1" id="KW-0732">Signal</keyword>
<organism evidence="2 3">
    <name type="scientific">Thalassotalea litorea</name>
    <dbReference type="NCBI Taxonomy" id="2020715"/>
    <lineage>
        <taxon>Bacteria</taxon>
        <taxon>Pseudomonadati</taxon>
        <taxon>Pseudomonadota</taxon>
        <taxon>Gammaproteobacteria</taxon>
        <taxon>Alteromonadales</taxon>
        <taxon>Colwelliaceae</taxon>
        <taxon>Thalassotalea</taxon>
    </lineage>
</organism>
<dbReference type="Proteomes" id="UP000307790">
    <property type="component" value="Unassembled WGS sequence"/>
</dbReference>
<dbReference type="InterPro" id="IPR011990">
    <property type="entry name" value="TPR-like_helical_dom_sf"/>
</dbReference>
<proteinExistence type="predicted"/>
<feature type="chain" id="PRO_5024361049" description="Tetratricopeptide repeat protein" evidence="1">
    <location>
        <begin position="20"/>
        <end position="311"/>
    </location>
</feature>
<protein>
    <recommendedName>
        <fullName evidence="4">Tetratricopeptide repeat protein</fullName>
    </recommendedName>
</protein>
<evidence type="ECO:0000256" key="1">
    <source>
        <dbReference type="SAM" id="SignalP"/>
    </source>
</evidence>
<dbReference type="Gene3D" id="1.25.40.10">
    <property type="entry name" value="Tetratricopeptide repeat domain"/>
    <property type="match status" value="1"/>
</dbReference>
<name>A0A5R9INK5_9GAMM</name>
<reference evidence="2 3" key="1">
    <citation type="submission" date="2019-05" db="EMBL/GenBank/DDBJ databases">
        <title>Genome sequences of Thalassotalea litorea 1K03283.</title>
        <authorList>
            <person name="Zhang D."/>
        </authorList>
    </citation>
    <scope>NUCLEOTIDE SEQUENCE [LARGE SCALE GENOMIC DNA]</scope>
    <source>
        <strain evidence="2 3">MCCC 1K03283</strain>
    </source>
</reference>
<evidence type="ECO:0000313" key="3">
    <source>
        <dbReference type="Proteomes" id="UP000307790"/>
    </source>
</evidence>
<gene>
    <name evidence="2" type="ORF">FE810_05415</name>
</gene>
<dbReference type="EMBL" id="VCBC01000005">
    <property type="protein sequence ID" value="TLU66159.1"/>
    <property type="molecule type" value="Genomic_DNA"/>
</dbReference>
<dbReference type="AlphaFoldDB" id="A0A5R9INK5"/>
<dbReference type="OrthoDB" id="6398400at2"/>
<accession>A0A5R9INK5</accession>
<dbReference type="PROSITE" id="PS51257">
    <property type="entry name" value="PROKAR_LIPOPROTEIN"/>
    <property type="match status" value="1"/>
</dbReference>
<dbReference type="RefSeq" id="WP_138319035.1">
    <property type="nucleotide sequence ID" value="NZ_VCBC01000005.1"/>
</dbReference>
<comment type="caution">
    <text evidence="2">The sequence shown here is derived from an EMBL/GenBank/DDBJ whole genome shotgun (WGS) entry which is preliminary data.</text>
</comment>
<sequence length="311" mass="35814">MGKTLHFICIFIVAQLLFACSTTDAPQYFKTETKERVIWQSVSEAQPQDVTGIDFRNGRLVNNIWIIDLHQEVALKQKLLQQIIEHRGTDKPMTLDLVIAQSQCTFRNTDCSTSSIDWLVEPGKETFIGFTGETKTEVHPYDNRFGDLSATLQVKQKQNIVTIPVSWRIKDHKVYVDLKPALLQSPFEPEKAILKVDFANDHHQYSHKVVFEQYIFNLLELSPQYWHKPDINIQQWLDAIAQCLPVGDFDCAIAYMLKIQRSGEQLPDSYYYHIASMYLMAGDSEKAKAYAQKYLATASSEQYKHQARAML</sequence>
<evidence type="ECO:0008006" key="4">
    <source>
        <dbReference type="Google" id="ProtNLM"/>
    </source>
</evidence>
<evidence type="ECO:0000313" key="2">
    <source>
        <dbReference type="EMBL" id="TLU66159.1"/>
    </source>
</evidence>
<keyword evidence="3" id="KW-1185">Reference proteome</keyword>
<feature type="signal peptide" evidence="1">
    <location>
        <begin position="1"/>
        <end position="19"/>
    </location>
</feature>